<dbReference type="EMBL" id="BKCP01005417">
    <property type="protein sequence ID" value="GER38022.1"/>
    <property type="molecule type" value="Genomic_DNA"/>
</dbReference>
<sequence>MDDFFSNGNGKKGSTTFPEEKSSPTISGGSPFSPLEENGRKMKKGRRKLVSSSSGERRLLYAPSSKKKKNRGLDSRLDWEKNDKLLSDLSNFSVKSQRKMMEKAMEEEKRV</sequence>
<name>A0A5A7PZP3_STRAF</name>
<gene>
    <name evidence="2" type="ORF">STAS_14477</name>
</gene>
<reference evidence="3" key="1">
    <citation type="journal article" date="2019" name="Curr. Biol.">
        <title>Genome Sequence of Striga asiatica Provides Insight into the Evolution of Plant Parasitism.</title>
        <authorList>
            <person name="Yoshida S."/>
            <person name="Kim S."/>
            <person name="Wafula E.K."/>
            <person name="Tanskanen J."/>
            <person name="Kim Y.M."/>
            <person name="Honaas L."/>
            <person name="Yang Z."/>
            <person name="Spallek T."/>
            <person name="Conn C.E."/>
            <person name="Ichihashi Y."/>
            <person name="Cheong K."/>
            <person name="Cui S."/>
            <person name="Der J.P."/>
            <person name="Gundlach H."/>
            <person name="Jiao Y."/>
            <person name="Hori C."/>
            <person name="Ishida J.K."/>
            <person name="Kasahara H."/>
            <person name="Kiba T."/>
            <person name="Kim M.S."/>
            <person name="Koo N."/>
            <person name="Laohavisit A."/>
            <person name="Lee Y.H."/>
            <person name="Lumba S."/>
            <person name="McCourt P."/>
            <person name="Mortimer J.C."/>
            <person name="Mutuku J.M."/>
            <person name="Nomura T."/>
            <person name="Sasaki-Sekimoto Y."/>
            <person name="Seto Y."/>
            <person name="Wang Y."/>
            <person name="Wakatake T."/>
            <person name="Sakakibara H."/>
            <person name="Demura T."/>
            <person name="Yamaguchi S."/>
            <person name="Yoneyama K."/>
            <person name="Manabe R.I."/>
            <person name="Nelson D.C."/>
            <person name="Schulman A.H."/>
            <person name="Timko M.P."/>
            <person name="dePamphilis C.W."/>
            <person name="Choi D."/>
            <person name="Shirasu K."/>
        </authorList>
    </citation>
    <scope>NUCLEOTIDE SEQUENCE [LARGE SCALE GENOMIC DNA]</scope>
    <source>
        <strain evidence="3">cv. UVA1</strain>
    </source>
</reference>
<accession>A0A5A7PZP3</accession>
<evidence type="ECO:0000256" key="1">
    <source>
        <dbReference type="SAM" id="MobiDB-lite"/>
    </source>
</evidence>
<evidence type="ECO:0000313" key="3">
    <source>
        <dbReference type="Proteomes" id="UP000325081"/>
    </source>
</evidence>
<protein>
    <submittedName>
        <fullName evidence="2">Alpha carbonic anhydrase 5</fullName>
    </submittedName>
</protein>
<dbReference type="OrthoDB" id="1936256at2759"/>
<feature type="compositionally biased region" description="Polar residues" evidence="1">
    <location>
        <begin position="1"/>
        <end position="30"/>
    </location>
</feature>
<feature type="region of interest" description="Disordered" evidence="1">
    <location>
        <begin position="1"/>
        <end position="75"/>
    </location>
</feature>
<comment type="caution">
    <text evidence="2">The sequence shown here is derived from an EMBL/GenBank/DDBJ whole genome shotgun (WGS) entry which is preliminary data.</text>
</comment>
<organism evidence="2 3">
    <name type="scientific">Striga asiatica</name>
    <name type="common">Asiatic witchweed</name>
    <name type="synonym">Buchnera asiatica</name>
    <dbReference type="NCBI Taxonomy" id="4170"/>
    <lineage>
        <taxon>Eukaryota</taxon>
        <taxon>Viridiplantae</taxon>
        <taxon>Streptophyta</taxon>
        <taxon>Embryophyta</taxon>
        <taxon>Tracheophyta</taxon>
        <taxon>Spermatophyta</taxon>
        <taxon>Magnoliopsida</taxon>
        <taxon>eudicotyledons</taxon>
        <taxon>Gunneridae</taxon>
        <taxon>Pentapetalae</taxon>
        <taxon>asterids</taxon>
        <taxon>lamiids</taxon>
        <taxon>Lamiales</taxon>
        <taxon>Orobanchaceae</taxon>
        <taxon>Buchnereae</taxon>
        <taxon>Striga</taxon>
    </lineage>
</organism>
<keyword evidence="3" id="KW-1185">Reference proteome</keyword>
<dbReference type="Proteomes" id="UP000325081">
    <property type="component" value="Unassembled WGS sequence"/>
</dbReference>
<dbReference type="AlphaFoldDB" id="A0A5A7PZP3"/>
<proteinExistence type="predicted"/>
<evidence type="ECO:0000313" key="2">
    <source>
        <dbReference type="EMBL" id="GER38022.1"/>
    </source>
</evidence>